<evidence type="ECO:0000313" key="3">
    <source>
        <dbReference type="WBParaSite" id="TTAC_0000357901-mRNA-1"/>
    </source>
</evidence>
<reference evidence="3" key="1">
    <citation type="submission" date="2017-02" db="UniProtKB">
        <authorList>
            <consortium name="WormBaseParasite"/>
        </authorList>
    </citation>
    <scope>IDENTIFICATION</scope>
</reference>
<dbReference type="Proteomes" id="UP000274429">
    <property type="component" value="Unassembled WGS sequence"/>
</dbReference>
<sequence>MEESLKKTFKKALIKAETVDQIFYDKAMEWNLKAEKSQSIPLNLLKELSELDEEEMDLETAVRRFKAITDAQDAAYKAKEALKKLTVEKYNLELATSDLVSL</sequence>
<dbReference type="WBParaSite" id="TTAC_0000357901-mRNA-1">
    <property type="protein sequence ID" value="TTAC_0000357901-mRNA-1"/>
    <property type="gene ID" value="TTAC_0000357901"/>
</dbReference>
<dbReference type="EMBL" id="UYWX01002644">
    <property type="protein sequence ID" value="VDM22881.1"/>
    <property type="molecule type" value="Genomic_DNA"/>
</dbReference>
<accession>A0A0R3WS39</accession>
<organism evidence="3">
    <name type="scientific">Hydatigena taeniaeformis</name>
    <name type="common">Feline tapeworm</name>
    <name type="synonym">Taenia taeniaeformis</name>
    <dbReference type="NCBI Taxonomy" id="6205"/>
    <lineage>
        <taxon>Eukaryota</taxon>
        <taxon>Metazoa</taxon>
        <taxon>Spiralia</taxon>
        <taxon>Lophotrochozoa</taxon>
        <taxon>Platyhelminthes</taxon>
        <taxon>Cestoda</taxon>
        <taxon>Eucestoda</taxon>
        <taxon>Cyclophyllidea</taxon>
        <taxon>Taeniidae</taxon>
        <taxon>Hydatigera</taxon>
    </lineage>
</organism>
<evidence type="ECO:0000313" key="2">
    <source>
        <dbReference type="Proteomes" id="UP000274429"/>
    </source>
</evidence>
<gene>
    <name evidence="1" type="ORF">TTAC_LOCUS3564</name>
</gene>
<keyword evidence="2" id="KW-1185">Reference proteome</keyword>
<evidence type="ECO:0000313" key="1">
    <source>
        <dbReference type="EMBL" id="VDM22881.1"/>
    </source>
</evidence>
<name>A0A0R3WS39_HYDTA</name>
<proteinExistence type="predicted"/>
<protein>
    <submittedName>
        <fullName evidence="3">PCRF domain-containing protein</fullName>
    </submittedName>
</protein>
<reference evidence="1 2" key="2">
    <citation type="submission" date="2018-11" db="EMBL/GenBank/DDBJ databases">
        <authorList>
            <consortium name="Pathogen Informatics"/>
        </authorList>
    </citation>
    <scope>NUCLEOTIDE SEQUENCE [LARGE SCALE GENOMIC DNA]</scope>
</reference>
<dbReference type="AlphaFoldDB" id="A0A0R3WS39"/>